<name>A0A8H9CEV2_9GAMM</name>
<accession>A0A8H9CEV2</accession>
<feature type="binding site" evidence="10">
    <location>
        <position position="837"/>
    </location>
    <ligand>
        <name>Mn(2+)</name>
        <dbReference type="ChEBI" id="CHEBI:29035"/>
    </ligand>
</feature>
<protein>
    <recommendedName>
        <fullName evidence="10">CRISPR-associated endonuclease Cas1</fullName>
        <ecNumber evidence="10">3.1.-.-</ecNumber>
    </recommendedName>
</protein>
<evidence type="ECO:0000256" key="1">
    <source>
        <dbReference type="ARBA" id="ARBA00022722"/>
    </source>
</evidence>
<keyword evidence="8 10" id="KW-0464">Manganese</keyword>
<reference evidence="12 13" key="1">
    <citation type="submission" date="2020-05" db="EMBL/GenBank/DDBJ databases">
        <authorList>
            <person name="Petersen J."/>
            <person name="Sayavedra L."/>
        </authorList>
    </citation>
    <scope>NUCLEOTIDE SEQUENCE [LARGE SCALE GENOMIC DNA]</scope>
    <source>
        <strain evidence="12">B thermophilus SOXS</strain>
    </source>
</reference>
<evidence type="ECO:0000313" key="13">
    <source>
        <dbReference type="Proteomes" id="UP000643672"/>
    </source>
</evidence>
<dbReference type="CDD" id="cd09634">
    <property type="entry name" value="Cas1_I-II-III"/>
    <property type="match status" value="1"/>
</dbReference>
<dbReference type="AlphaFoldDB" id="A0A8H9CEV2"/>
<comment type="subunit">
    <text evidence="9 10">Homodimer, forms a heterotetramer with a Cas2 homodimer.</text>
</comment>
<evidence type="ECO:0000259" key="11">
    <source>
        <dbReference type="PROSITE" id="PS50878"/>
    </source>
</evidence>
<comment type="caution">
    <text evidence="12">The sequence shown here is derived from an EMBL/GenBank/DDBJ whole genome shotgun (WGS) entry which is preliminary data.</text>
</comment>
<comment type="function">
    <text evidence="10">CRISPR (clustered regularly interspaced short palindromic repeat), is an adaptive immune system that provides protection against mobile genetic elements (viruses, transposable elements and conjugative plasmids). CRISPR clusters contain spacers, sequences complementary to antecedent mobile elements, and target invading nucleic acids. CRISPR clusters are transcribed and processed into CRISPR RNA (crRNA). Acts as a dsDNA endonuclease. Involved in the integration of spacer DNA into the CRISPR cassette.</text>
</comment>
<dbReference type="Gene3D" id="3.100.10.20">
    <property type="entry name" value="CRISPR-associated endonuclease Cas1, N-terminal domain"/>
    <property type="match status" value="1"/>
</dbReference>
<dbReference type="InterPro" id="IPR043128">
    <property type="entry name" value="Rev_trsase/Diguanyl_cyclase"/>
</dbReference>
<dbReference type="Gene3D" id="1.20.120.920">
    <property type="entry name" value="CRISPR-associated endonuclease Cas1, C-terminal domain"/>
    <property type="match status" value="1"/>
</dbReference>
<dbReference type="Gene3D" id="3.30.70.270">
    <property type="match status" value="1"/>
</dbReference>
<keyword evidence="5 10" id="KW-0460">Magnesium</keyword>
<dbReference type="InterPro" id="IPR000477">
    <property type="entry name" value="RT_dom"/>
</dbReference>
<organism evidence="12 13">
    <name type="scientific">Bathymodiolus thermophilus thioautotrophic gill symbiont</name>
    <dbReference type="NCBI Taxonomy" id="2360"/>
    <lineage>
        <taxon>Bacteria</taxon>
        <taxon>Pseudomonadati</taxon>
        <taxon>Pseudomonadota</taxon>
        <taxon>Gammaproteobacteria</taxon>
        <taxon>sulfur-oxidizing symbionts</taxon>
    </lineage>
</organism>
<sequence length="944" mass="108244">MPLNLSPLFPFYYLQISLKFTRDTHFPFLHRYVLAGFVRHLLNSPEGFSRYFRLDAVENAHIVYQKNDIYHFGIICLAGGEDLLALLLEKLQNLPQSAPFSGADKPFSDNLKLAKISNIFNQKAVTGFADIEQIDEGVFNKMVKGFHWGNTLDLQWLSPVRIKKTNVTQLKGEAKYCADADDLPVDKLFYHLYHNLTTLLNVSVNKEQINALIPTVDYQSQHCFWIENSAKNTQKNPTPCGGMLGKININIHQPLDFSWQQILFLTQFIGIGNLYSYGWGRYQLSSKTPRAMPAKSLLSKALSNDNLKHALAHCQQRLKPDQQDTKIPTIEQLQINSANYQAPDLTTWHKTTSDGSLRLMATPPFFDRVLQRAVAQIITPALDKIFYQHSYGYRANHSRQQVMQRIKQEYRQGYRWVFESDVNDFFEVVDWERIEQRLMGVFGNDLCIGLIMKWVRADLDFGKQHIQRTRGLPQGAPISPILANLILDDFDNDMQKAGFRLIRFADDFIVLAKDKETVEQAQIIAQSSLAEHGFELHPNKTKVIHQDEGYQYLGYLFLSDKVFSAKDKEAIADHEQALAKSLISNKPVQPLVEFQPKQHTNIPAPLSEQASTQKGSFIIINGNFTKLSTLSNHLQISQHDDLLKSLSWQQINAILIIGKHHISTSVLYNAMHKSVPIYFLSRFGNYQGELNAASHLIQHKDLHLKQAQYFSQKSNCLVLAQTLIHARAHSQLVVLRQKFKNQDLSISQIKHIEVLIKKIPNVRTLAQVNGFEGKISAYYFQAIRTTLDPKWHFNTRNRQPPKDGFNVLLSLGYTCLYAYTQSLLRISGLSPYQGFYHQQRGSHAVLASDLMEPFRYIVERVAMRMINLGQIKTTHFSEQEGKIMLDNAVRKAYLSALFSRFNQPFIAKSQAQPFDVFNHLYNQNKSLMACIYDDKVHFTPFSIK</sequence>
<feature type="binding site" evidence="10">
    <location>
        <position position="852"/>
    </location>
    <ligand>
        <name>Mn(2+)</name>
        <dbReference type="ChEBI" id="CHEBI:29035"/>
    </ligand>
</feature>
<comment type="cofactor">
    <cofactor evidence="10">
        <name>Mg(2+)</name>
        <dbReference type="ChEBI" id="CHEBI:18420"/>
    </cofactor>
    <cofactor evidence="10">
        <name>Mn(2+)</name>
        <dbReference type="ChEBI" id="CHEBI:29035"/>
    </cofactor>
</comment>
<dbReference type="Proteomes" id="UP000643672">
    <property type="component" value="Unassembled WGS sequence"/>
</dbReference>
<dbReference type="PANTHER" id="PTHR34353">
    <property type="entry name" value="CRISPR-ASSOCIATED ENDONUCLEASE CAS1 1"/>
    <property type="match status" value="1"/>
</dbReference>
<evidence type="ECO:0000313" key="12">
    <source>
        <dbReference type="EMBL" id="CAB5495455.1"/>
    </source>
</evidence>
<dbReference type="NCBIfam" id="TIGR00287">
    <property type="entry name" value="cas1"/>
    <property type="match status" value="1"/>
</dbReference>
<keyword evidence="7 10" id="KW-0238">DNA-binding</keyword>
<dbReference type="GO" id="GO:0004519">
    <property type="term" value="F:endonuclease activity"/>
    <property type="evidence" value="ECO:0007669"/>
    <property type="project" value="UniProtKB-UniRule"/>
</dbReference>
<dbReference type="GO" id="GO:0003677">
    <property type="term" value="F:DNA binding"/>
    <property type="evidence" value="ECO:0007669"/>
    <property type="project" value="UniProtKB-KW"/>
</dbReference>
<dbReference type="InterPro" id="IPR043502">
    <property type="entry name" value="DNA/RNA_pol_sf"/>
</dbReference>
<evidence type="ECO:0000256" key="8">
    <source>
        <dbReference type="ARBA" id="ARBA00023211"/>
    </source>
</evidence>
<keyword evidence="13" id="KW-1185">Reference proteome</keyword>
<dbReference type="InterPro" id="IPR002729">
    <property type="entry name" value="CRISPR-assoc_Cas1"/>
</dbReference>
<keyword evidence="3 10" id="KW-0255">Endonuclease</keyword>
<gene>
    <name evidence="10" type="primary">cas1</name>
    <name evidence="12" type="ORF">THERMOS_296</name>
</gene>
<keyword evidence="2 10" id="KW-0479">Metal-binding</keyword>
<dbReference type="InterPro" id="IPR042211">
    <property type="entry name" value="CRISPR-assoc_Cas1_N"/>
</dbReference>
<dbReference type="Pfam" id="PF00078">
    <property type="entry name" value="RVT_1"/>
    <property type="match status" value="1"/>
</dbReference>
<feature type="domain" description="Reverse transcriptase" evidence="11">
    <location>
        <begin position="329"/>
        <end position="557"/>
    </location>
</feature>
<evidence type="ECO:0000256" key="2">
    <source>
        <dbReference type="ARBA" id="ARBA00022723"/>
    </source>
</evidence>
<dbReference type="EMBL" id="CAESAQ020000020">
    <property type="protein sequence ID" value="CAB5495455.1"/>
    <property type="molecule type" value="Genomic_DNA"/>
</dbReference>
<feature type="binding site" evidence="10">
    <location>
        <position position="772"/>
    </location>
    <ligand>
        <name>Mn(2+)</name>
        <dbReference type="ChEBI" id="CHEBI:29035"/>
    </ligand>
</feature>
<dbReference type="GO" id="GO:0043571">
    <property type="term" value="P:maintenance of CRISPR repeat elements"/>
    <property type="evidence" value="ECO:0007669"/>
    <property type="project" value="UniProtKB-UniRule"/>
</dbReference>
<keyword evidence="4 10" id="KW-0378">Hydrolase</keyword>
<keyword evidence="6 10" id="KW-0051">Antiviral defense</keyword>
<evidence type="ECO:0000256" key="3">
    <source>
        <dbReference type="ARBA" id="ARBA00022759"/>
    </source>
</evidence>
<comment type="similarity">
    <text evidence="10">Belongs to the CRISPR-associated endonuclease Cas1 family.</text>
</comment>
<dbReference type="GO" id="GO:0016787">
    <property type="term" value="F:hydrolase activity"/>
    <property type="evidence" value="ECO:0007669"/>
    <property type="project" value="UniProtKB-KW"/>
</dbReference>
<dbReference type="HAMAP" id="MF_01470">
    <property type="entry name" value="Cas1"/>
    <property type="match status" value="1"/>
</dbReference>
<dbReference type="GO" id="GO:0046872">
    <property type="term" value="F:metal ion binding"/>
    <property type="evidence" value="ECO:0007669"/>
    <property type="project" value="UniProtKB-UniRule"/>
</dbReference>
<dbReference type="PANTHER" id="PTHR34353:SF2">
    <property type="entry name" value="CRISPR-ASSOCIATED ENDONUCLEASE CAS1 1"/>
    <property type="match status" value="1"/>
</dbReference>
<dbReference type="GO" id="GO:0051607">
    <property type="term" value="P:defense response to virus"/>
    <property type="evidence" value="ECO:0007669"/>
    <property type="project" value="UniProtKB-UniRule"/>
</dbReference>
<keyword evidence="1 10" id="KW-0540">Nuclease</keyword>
<evidence type="ECO:0000256" key="5">
    <source>
        <dbReference type="ARBA" id="ARBA00022842"/>
    </source>
</evidence>
<evidence type="ECO:0000256" key="9">
    <source>
        <dbReference type="ARBA" id="ARBA00038592"/>
    </source>
</evidence>
<proteinExistence type="inferred from homology"/>
<dbReference type="EC" id="3.1.-.-" evidence="10"/>
<dbReference type="SUPFAM" id="SSF56672">
    <property type="entry name" value="DNA/RNA polymerases"/>
    <property type="match status" value="1"/>
</dbReference>
<evidence type="ECO:0000256" key="10">
    <source>
        <dbReference type="HAMAP-Rule" id="MF_01470"/>
    </source>
</evidence>
<evidence type="ECO:0000256" key="6">
    <source>
        <dbReference type="ARBA" id="ARBA00023118"/>
    </source>
</evidence>
<dbReference type="InterPro" id="IPR050646">
    <property type="entry name" value="Cas1"/>
</dbReference>
<evidence type="ECO:0000256" key="7">
    <source>
        <dbReference type="ARBA" id="ARBA00023125"/>
    </source>
</evidence>
<dbReference type="PROSITE" id="PS50878">
    <property type="entry name" value="RT_POL"/>
    <property type="match status" value="1"/>
</dbReference>
<dbReference type="CDD" id="cd01651">
    <property type="entry name" value="RT_G2_intron"/>
    <property type="match status" value="1"/>
</dbReference>
<dbReference type="Pfam" id="PF01867">
    <property type="entry name" value="Cas_Cas1"/>
    <property type="match status" value="1"/>
</dbReference>
<dbReference type="InterPro" id="IPR042206">
    <property type="entry name" value="CRISPR-assoc_Cas1_C"/>
</dbReference>
<evidence type="ECO:0000256" key="4">
    <source>
        <dbReference type="ARBA" id="ARBA00022801"/>
    </source>
</evidence>